<dbReference type="GO" id="GO:0005730">
    <property type="term" value="C:nucleolus"/>
    <property type="evidence" value="ECO:0007669"/>
    <property type="project" value="UniProtKB-SubCell"/>
</dbReference>
<feature type="region of interest" description="Disordered" evidence="3">
    <location>
        <begin position="1"/>
        <end position="35"/>
    </location>
</feature>
<evidence type="ECO:0008006" key="6">
    <source>
        <dbReference type="Google" id="ProtNLM"/>
    </source>
</evidence>
<protein>
    <recommendedName>
        <fullName evidence="6">Exosome complex component Csl4</fullName>
    </recommendedName>
</protein>
<dbReference type="OrthoDB" id="440760at2759"/>
<dbReference type="PANTHER" id="PTHR12686">
    <property type="entry name" value="3'-5' EXORIBONUCLEASE CSL4-RELATED"/>
    <property type="match status" value="1"/>
</dbReference>
<accession>A0A9W7E6K1</accession>
<keyword evidence="2" id="KW-0271">Exosome</keyword>
<organism evidence="4 5">
    <name type="scientific">Triparma laevis f. longispina</name>
    <dbReference type="NCBI Taxonomy" id="1714387"/>
    <lineage>
        <taxon>Eukaryota</taxon>
        <taxon>Sar</taxon>
        <taxon>Stramenopiles</taxon>
        <taxon>Ochrophyta</taxon>
        <taxon>Bolidophyceae</taxon>
        <taxon>Parmales</taxon>
        <taxon>Triparmaceae</taxon>
        <taxon>Triparma</taxon>
    </lineage>
</organism>
<dbReference type="PANTHER" id="PTHR12686:SF8">
    <property type="entry name" value="EXOSOME COMPLEX COMPONENT CSL4"/>
    <property type="match status" value="1"/>
</dbReference>
<name>A0A9W7E6K1_9STRA</name>
<comment type="subcellular location">
    <subcellularLocation>
        <location evidence="1">Nucleus</location>
        <location evidence="1">Nucleolus</location>
    </subcellularLocation>
</comment>
<gene>
    <name evidence="4" type="ORF">TrLO_g449</name>
</gene>
<dbReference type="GO" id="GO:0006396">
    <property type="term" value="P:RNA processing"/>
    <property type="evidence" value="ECO:0007669"/>
    <property type="project" value="InterPro"/>
</dbReference>
<feature type="compositionally biased region" description="Low complexity" evidence="3">
    <location>
        <begin position="20"/>
        <end position="35"/>
    </location>
</feature>
<dbReference type="InterPro" id="IPR012340">
    <property type="entry name" value="NA-bd_OB-fold"/>
</dbReference>
<dbReference type="GO" id="GO:0000178">
    <property type="term" value="C:exosome (RNase complex)"/>
    <property type="evidence" value="ECO:0007669"/>
    <property type="project" value="UniProtKB-KW"/>
</dbReference>
<dbReference type="Gene3D" id="2.40.50.140">
    <property type="entry name" value="Nucleic acid-binding proteins"/>
    <property type="match status" value="1"/>
</dbReference>
<reference evidence="5" key="1">
    <citation type="journal article" date="2023" name="Commun. Biol.">
        <title>Genome analysis of Parmales, the sister group of diatoms, reveals the evolutionary specialization of diatoms from phago-mixotrophs to photoautotrophs.</title>
        <authorList>
            <person name="Ban H."/>
            <person name="Sato S."/>
            <person name="Yoshikawa S."/>
            <person name="Yamada K."/>
            <person name="Nakamura Y."/>
            <person name="Ichinomiya M."/>
            <person name="Sato N."/>
            <person name="Blanc-Mathieu R."/>
            <person name="Endo H."/>
            <person name="Kuwata A."/>
            <person name="Ogata H."/>
        </authorList>
    </citation>
    <scope>NUCLEOTIDE SEQUENCE [LARGE SCALE GENOMIC DNA]</scope>
    <source>
        <strain evidence="5">NIES 3700</strain>
    </source>
</reference>
<dbReference type="Proteomes" id="UP001165122">
    <property type="component" value="Unassembled WGS sequence"/>
</dbReference>
<dbReference type="InterPro" id="IPR039771">
    <property type="entry name" value="Csl4"/>
</dbReference>
<evidence type="ECO:0000313" key="5">
    <source>
        <dbReference type="Proteomes" id="UP001165122"/>
    </source>
</evidence>
<proteinExistence type="predicted"/>
<evidence type="ECO:0000313" key="4">
    <source>
        <dbReference type="EMBL" id="GMH70189.1"/>
    </source>
</evidence>
<dbReference type="EMBL" id="BRXW01000616">
    <property type="protein sequence ID" value="GMH70189.1"/>
    <property type="molecule type" value="Genomic_DNA"/>
</dbReference>
<feature type="compositionally biased region" description="Polar residues" evidence="3">
    <location>
        <begin position="1"/>
        <end position="12"/>
    </location>
</feature>
<dbReference type="AlphaFoldDB" id="A0A9W7E6K1"/>
<evidence type="ECO:0000256" key="3">
    <source>
        <dbReference type="SAM" id="MobiDB-lite"/>
    </source>
</evidence>
<dbReference type="SUPFAM" id="SSF50249">
    <property type="entry name" value="Nucleic acid-binding proteins"/>
    <property type="match status" value="1"/>
</dbReference>
<keyword evidence="5" id="KW-1185">Reference proteome</keyword>
<evidence type="ECO:0000256" key="1">
    <source>
        <dbReference type="ARBA" id="ARBA00004604"/>
    </source>
</evidence>
<evidence type="ECO:0000256" key="2">
    <source>
        <dbReference type="ARBA" id="ARBA00022835"/>
    </source>
</evidence>
<sequence length="209" mass="22420">MLYSNIDATPKSSALPGPGTTQSSSNIISSTRTGVVSSSRNENGQLVISIISPKTTLLENNVLFPGSIIIGLITRTTPSLLTLQILSLAVRSTSPPSFLPLNNLTHTAQIRIDDITSVIDSNTGITNTTDGLLDSTSPMQSYRLGDLILARIISLGDTRSYYCSTAEDELGAFRVNCRKCGGRMKVESYKSFRCGNCESVEGRKVAKPN</sequence>
<comment type="caution">
    <text evidence="4">The sequence shown here is derived from an EMBL/GenBank/DDBJ whole genome shotgun (WGS) entry which is preliminary data.</text>
</comment>